<dbReference type="InterPro" id="IPR040784">
    <property type="entry name" value="GlgX_C"/>
</dbReference>
<evidence type="ECO:0000259" key="1">
    <source>
        <dbReference type="Pfam" id="PF18390"/>
    </source>
</evidence>
<dbReference type="EMBL" id="AZMM01013378">
    <property type="protein sequence ID" value="ETJ32152.1"/>
    <property type="molecule type" value="Genomic_DNA"/>
</dbReference>
<reference evidence="2" key="1">
    <citation type="submission" date="2013-12" db="EMBL/GenBank/DDBJ databases">
        <title>A Varibaculum cambriense genome reconstructed from a premature infant gut community with otherwise low bacterial novelty that shifts toward anaerobic metabolism during the third week of life.</title>
        <authorList>
            <person name="Brown C.T."/>
            <person name="Sharon I."/>
            <person name="Thomas B.C."/>
            <person name="Castelle C.J."/>
            <person name="Morowitz M.J."/>
            <person name="Banfield J.F."/>
        </authorList>
    </citation>
    <scope>NUCLEOTIDE SEQUENCE</scope>
</reference>
<sequence length="94" mass="10713">FTAALIHLRKRIPALVENRWWEEGDGNVRWLNRYAQPLSTDEWQNGPKQLQILLSDRFLIAINATLEVTEIVLPAGEWHAIPPFAGEDNPVITA</sequence>
<gene>
    <name evidence="2" type="ORF">Q604_UNBC13378G0001</name>
</gene>
<organism evidence="2">
    <name type="scientific">human gut metagenome</name>
    <dbReference type="NCBI Taxonomy" id="408170"/>
    <lineage>
        <taxon>unclassified sequences</taxon>
        <taxon>metagenomes</taxon>
        <taxon>organismal metagenomes</taxon>
    </lineage>
</organism>
<feature type="non-terminal residue" evidence="2">
    <location>
        <position position="1"/>
    </location>
</feature>
<dbReference type="InterPro" id="IPR013780">
    <property type="entry name" value="Glyco_hydro_b"/>
</dbReference>
<dbReference type="AlphaFoldDB" id="W1XPI5"/>
<feature type="domain" description="Glycogen debranching enzyme C-terminal" evidence="1">
    <location>
        <begin position="22"/>
        <end position="93"/>
    </location>
</feature>
<evidence type="ECO:0000313" key="2">
    <source>
        <dbReference type="EMBL" id="ETJ32152.1"/>
    </source>
</evidence>
<name>W1XPI5_9ZZZZ</name>
<dbReference type="Pfam" id="PF18390">
    <property type="entry name" value="GlgX_C"/>
    <property type="match status" value="1"/>
</dbReference>
<accession>W1XPI5</accession>
<proteinExistence type="predicted"/>
<dbReference type="Gene3D" id="2.60.40.1180">
    <property type="entry name" value="Golgi alpha-mannosidase II"/>
    <property type="match status" value="1"/>
</dbReference>
<protein>
    <submittedName>
        <fullName evidence="2">Glycogen debranching enzyme</fullName>
    </submittedName>
</protein>
<comment type="caution">
    <text evidence="2">The sequence shown here is derived from an EMBL/GenBank/DDBJ whole genome shotgun (WGS) entry which is preliminary data.</text>
</comment>
<dbReference type="SUPFAM" id="SSF51011">
    <property type="entry name" value="Glycosyl hydrolase domain"/>
    <property type="match status" value="1"/>
</dbReference>
<feature type="non-terminal residue" evidence="2">
    <location>
        <position position="94"/>
    </location>
</feature>